<comment type="caution">
    <text evidence="1">The sequence shown here is derived from an EMBL/GenBank/DDBJ whole genome shotgun (WGS) entry which is preliminary data.</text>
</comment>
<accession>A0ACC0JBK8</accession>
<name>A0ACC0JBK8_CHOFU</name>
<evidence type="ECO:0000313" key="2">
    <source>
        <dbReference type="Proteomes" id="UP001064048"/>
    </source>
</evidence>
<sequence length="238" mass="27198">MASTVIKCTTCNIVICELLAFIQNKVKVMNEQCLVKLCISTFSVTEIETAKSLLFDSLANKLKKIVRKNDGKSQRNLSDMIAIFKQTEEEDLPIFVARELHKLPPVTFDHIDATRLLKDMLILKNEINNMKDTYVTEQQLTELKGNTHRERARVVRGPATGVFAWRYMEAFTQNAGAGAGRARARARRPSSQTARGPSADRAERKWPVFVSRRRFDTRRLCQRMPRAIYGFTFARSVL</sequence>
<organism evidence="1 2">
    <name type="scientific">Choristoneura fumiferana</name>
    <name type="common">Spruce budworm moth</name>
    <name type="synonym">Archips fumiferana</name>
    <dbReference type="NCBI Taxonomy" id="7141"/>
    <lineage>
        <taxon>Eukaryota</taxon>
        <taxon>Metazoa</taxon>
        <taxon>Ecdysozoa</taxon>
        <taxon>Arthropoda</taxon>
        <taxon>Hexapoda</taxon>
        <taxon>Insecta</taxon>
        <taxon>Pterygota</taxon>
        <taxon>Neoptera</taxon>
        <taxon>Endopterygota</taxon>
        <taxon>Lepidoptera</taxon>
        <taxon>Glossata</taxon>
        <taxon>Ditrysia</taxon>
        <taxon>Tortricoidea</taxon>
        <taxon>Tortricidae</taxon>
        <taxon>Tortricinae</taxon>
        <taxon>Choristoneura</taxon>
    </lineage>
</organism>
<reference evidence="1 2" key="1">
    <citation type="journal article" date="2022" name="Genome Biol. Evol.">
        <title>The Spruce Budworm Genome: Reconstructing the Evolutionary History of Antifreeze Proteins.</title>
        <authorList>
            <person name="Beliveau C."/>
            <person name="Gagne P."/>
            <person name="Picq S."/>
            <person name="Vernygora O."/>
            <person name="Keeling C.I."/>
            <person name="Pinkney K."/>
            <person name="Doucet D."/>
            <person name="Wen F."/>
            <person name="Johnston J.S."/>
            <person name="Maaroufi H."/>
            <person name="Boyle B."/>
            <person name="Laroche J."/>
            <person name="Dewar K."/>
            <person name="Juretic N."/>
            <person name="Blackburn G."/>
            <person name="Nisole A."/>
            <person name="Brunet B."/>
            <person name="Brandao M."/>
            <person name="Lumley L."/>
            <person name="Duan J."/>
            <person name="Quan G."/>
            <person name="Lucarotti C.J."/>
            <person name="Roe A.D."/>
            <person name="Sperling F.A.H."/>
            <person name="Levesque R.C."/>
            <person name="Cusson M."/>
        </authorList>
    </citation>
    <scope>NUCLEOTIDE SEQUENCE [LARGE SCALE GENOMIC DNA]</scope>
    <source>
        <strain evidence="1">Glfc:IPQL:Cfum</strain>
    </source>
</reference>
<gene>
    <name evidence="1" type="ORF">MSG28_009548</name>
</gene>
<dbReference type="EMBL" id="CM046116">
    <property type="protein sequence ID" value="KAI8421495.1"/>
    <property type="molecule type" value="Genomic_DNA"/>
</dbReference>
<evidence type="ECO:0000313" key="1">
    <source>
        <dbReference type="EMBL" id="KAI8421495.1"/>
    </source>
</evidence>
<protein>
    <submittedName>
        <fullName evidence="1">Uncharacterized protein</fullName>
    </submittedName>
</protein>
<dbReference type="Proteomes" id="UP001064048">
    <property type="component" value="Chromosome 16"/>
</dbReference>
<keyword evidence="2" id="KW-1185">Reference proteome</keyword>
<proteinExistence type="predicted"/>